<dbReference type="PANTHER" id="PTHR34322">
    <property type="entry name" value="TRANSPOSASE, Y1_TNP DOMAIN-CONTAINING"/>
    <property type="match status" value="1"/>
</dbReference>
<dbReference type="InterPro" id="IPR036515">
    <property type="entry name" value="Transposase_17_sf"/>
</dbReference>
<dbReference type="SUPFAM" id="SSF143422">
    <property type="entry name" value="Transposase IS200-like"/>
    <property type="match status" value="1"/>
</dbReference>
<dbReference type="PANTHER" id="PTHR34322:SF2">
    <property type="entry name" value="TRANSPOSASE IS200-LIKE DOMAIN-CONTAINING PROTEIN"/>
    <property type="match status" value="1"/>
</dbReference>
<organism evidence="1 2">
    <name type="scientific">Salinimonas marina</name>
    <dbReference type="NCBI Taxonomy" id="2785918"/>
    <lineage>
        <taxon>Bacteria</taxon>
        <taxon>Pseudomonadati</taxon>
        <taxon>Pseudomonadota</taxon>
        <taxon>Gammaproteobacteria</taxon>
        <taxon>Alteromonadales</taxon>
        <taxon>Alteromonadaceae</taxon>
        <taxon>Alteromonas/Salinimonas group</taxon>
        <taxon>Salinimonas</taxon>
    </lineage>
</organism>
<sequence>MEDRLLFLGKVFSIDICAYAVMSNHTHIVLHVDKAAAESWSTEQVLLRWHRLHKGTWLAQRYLNSEERKNMSPPELETVERTAFVYRQRLYDISWFMRLLNEFIARRANKEDDCTGRFWEGRFKSQALLDENALAACMAYVDLNPIRAGIAKDLESSAHTSIKKRLGASRKSTQPSQLRPFIMNGGSKLAAKLPFLYDDYVQLLRQTGNYFRSQKQARIPPAIPILDQSNVSVGSWYWSIENLEIQFTTQISQRMIEQQSARRYLARAG</sequence>
<dbReference type="EMBL" id="CP064795">
    <property type="protein sequence ID" value="QPG04919.1"/>
    <property type="molecule type" value="Genomic_DNA"/>
</dbReference>
<dbReference type="GO" id="GO:0003677">
    <property type="term" value="F:DNA binding"/>
    <property type="evidence" value="ECO:0007669"/>
    <property type="project" value="InterPro"/>
</dbReference>
<dbReference type="GO" id="GO:0006313">
    <property type="term" value="P:DNA transposition"/>
    <property type="evidence" value="ECO:0007669"/>
    <property type="project" value="InterPro"/>
</dbReference>
<gene>
    <name evidence="1" type="ORF">IT774_12215</name>
</gene>
<dbReference type="Gene3D" id="3.30.70.1290">
    <property type="entry name" value="Transposase IS200-like"/>
    <property type="match status" value="1"/>
</dbReference>
<dbReference type="RefSeq" id="WP_195810011.1">
    <property type="nucleotide sequence ID" value="NZ_CP064795.1"/>
</dbReference>
<dbReference type="Proteomes" id="UP000595095">
    <property type="component" value="Chromosome"/>
</dbReference>
<proteinExistence type="predicted"/>
<evidence type="ECO:0000313" key="2">
    <source>
        <dbReference type="Proteomes" id="UP000595095"/>
    </source>
</evidence>
<reference evidence="1 2" key="1">
    <citation type="submission" date="2020-11" db="EMBL/GenBank/DDBJ databases">
        <title>Complete genome sequence for Salinimonas sp. strain G2-b.</title>
        <authorList>
            <person name="Park S.-J."/>
        </authorList>
    </citation>
    <scope>NUCLEOTIDE SEQUENCE [LARGE SCALE GENOMIC DNA]</scope>
    <source>
        <strain evidence="1 2">G2-b</strain>
    </source>
</reference>
<evidence type="ECO:0000313" key="1">
    <source>
        <dbReference type="EMBL" id="QPG04919.1"/>
    </source>
</evidence>
<keyword evidence="2" id="KW-1185">Reference proteome</keyword>
<dbReference type="KEGG" id="smaa:IT774_12215"/>
<accession>A0A7S9DVW8</accession>
<name>A0A7S9DVW8_9ALTE</name>
<protein>
    <submittedName>
        <fullName evidence="1">Transposase</fullName>
    </submittedName>
</protein>
<dbReference type="GO" id="GO:0004803">
    <property type="term" value="F:transposase activity"/>
    <property type="evidence" value="ECO:0007669"/>
    <property type="project" value="InterPro"/>
</dbReference>
<dbReference type="AlphaFoldDB" id="A0A7S9DVW8"/>